<dbReference type="InParanoid" id="E2A0T9"/>
<feature type="non-terminal residue" evidence="8">
    <location>
        <position position="1"/>
    </location>
</feature>
<evidence type="ECO:0000256" key="3">
    <source>
        <dbReference type="ARBA" id="ARBA00022722"/>
    </source>
</evidence>
<dbReference type="AlphaFoldDB" id="E2A0T9"/>
<evidence type="ECO:0000259" key="7">
    <source>
        <dbReference type="Pfam" id="PF17917"/>
    </source>
</evidence>
<dbReference type="EMBL" id="GL435626">
    <property type="protein sequence ID" value="EFN72992.1"/>
    <property type="molecule type" value="Genomic_DNA"/>
</dbReference>
<dbReference type="Pfam" id="PF17917">
    <property type="entry name" value="RT_RNaseH"/>
    <property type="match status" value="1"/>
</dbReference>
<dbReference type="InterPro" id="IPR041373">
    <property type="entry name" value="RT_RNaseH"/>
</dbReference>
<feature type="domain" description="Reverse transcriptase RNase H-like" evidence="7">
    <location>
        <begin position="1"/>
        <end position="56"/>
    </location>
</feature>
<organism evidence="9">
    <name type="scientific">Camponotus floridanus</name>
    <name type="common">Florida carpenter ant</name>
    <dbReference type="NCBI Taxonomy" id="104421"/>
    <lineage>
        <taxon>Eukaryota</taxon>
        <taxon>Metazoa</taxon>
        <taxon>Ecdysozoa</taxon>
        <taxon>Arthropoda</taxon>
        <taxon>Hexapoda</taxon>
        <taxon>Insecta</taxon>
        <taxon>Pterygota</taxon>
        <taxon>Neoptera</taxon>
        <taxon>Endopterygota</taxon>
        <taxon>Hymenoptera</taxon>
        <taxon>Apocrita</taxon>
        <taxon>Aculeata</taxon>
        <taxon>Formicoidea</taxon>
        <taxon>Formicidae</taxon>
        <taxon>Formicinae</taxon>
        <taxon>Camponotus</taxon>
    </lineage>
</organism>
<gene>
    <name evidence="8" type="ORF">EAG_11284</name>
</gene>
<keyword evidence="2" id="KW-0548">Nucleotidyltransferase</keyword>
<dbReference type="SUPFAM" id="SSF56672">
    <property type="entry name" value="DNA/RNA polymerases"/>
    <property type="match status" value="1"/>
</dbReference>
<evidence type="ECO:0000256" key="1">
    <source>
        <dbReference type="ARBA" id="ARBA00022679"/>
    </source>
</evidence>
<name>E2A0T9_CAMFO</name>
<evidence type="ECO:0000313" key="9">
    <source>
        <dbReference type="Proteomes" id="UP000000311"/>
    </source>
</evidence>
<dbReference type="InterPro" id="IPR043502">
    <property type="entry name" value="DNA/RNA_pol_sf"/>
</dbReference>
<dbReference type="GO" id="GO:0004519">
    <property type="term" value="F:endonuclease activity"/>
    <property type="evidence" value="ECO:0007669"/>
    <property type="project" value="UniProtKB-KW"/>
</dbReference>
<evidence type="ECO:0000256" key="4">
    <source>
        <dbReference type="ARBA" id="ARBA00022759"/>
    </source>
</evidence>
<keyword evidence="5" id="KW-0378">Hydrolase</keyword>
<accession>E2A0T9</accession>
<keyword evidence="9" id="KW-1185">Reference proteome</keyword>
<dbReference type="GO" id="GO:0016787">
    <property type="term" value="F:hydrolase activity"/>
    <property type="evidence" value="ECO:0007669"/>
    <property type="project" value="UniProtKB-KW"/>
</dbReference>
<keyword evidence="4" id="KW-0255">Endonuclease</keyword>
<reference evidence="8 9" key="1">
    <citation type="journal article" date="2010" name="Science">
        <title>Genomic comparison of the ants Camponotus floridanus and Harpegnathos saltator.</title>
        <authorList>
            <person name="Bonasio R."/>
            <person name="Zhang G."/>
            <person name="Ye C."/>
            <person name="Mutti N.S."/>
            <person name="Fang X."/>
            <person name="Qin N."/>
            <person name="Donahue G."/>
            <person name="Yang P."/>
            <person name="Li Q."/>
            <person name="Li C."/>
            <person name="Zhang P."/>
            <person name="Huang Z."/>
            <person name="Berger S.L."/>
            <person name="Reinberg D."/>
            <person name="Wang J."/>
            <person name="Liebig J."/>
        </authorList>
    </citation>
    <scope>NUCLEOTIDE SEQUENCE [LARGE SCALE GENOMIC DNA]</scope>
    <source>
        <strain evidence="9">C129</strain>
    </source>
</reference>
<dbReference type="Proteomes" id="UP000000311">
    <property type="component" value="Unassembled WGS sequence"/>
</dbReference>
<keyword evidence="6" id="KW-0695">RNA-directed DNA polymerase</keyword>
<evidence type="ECO:0000313" key="8">
    <source>
        <dbReference type="EMBL" id="EFN72992.1"/>
    </source>
</evidence>
<evidence type="ECO:0000256" key="2">
    <source>
        <dbReference type="ARBA" id="ARBA00022695"/>
    </source>
</evidence>
<feature type="non-terminal residue" evidence="8">
    <location>
        <position position="65"/>
    </location>
</feature>
<proteinExistence type="predicted"/>
<evidence type="ECO:0000256" key="5">
    <source>
        <dbReference type="ARBA" id="ARBA00022801"/>
    </source>
</evidence>
<protein>
    <recommendedName>
        <fullName evidence="7">Reverse transcriptase RNase H-like domain-containing protein</fullName>
    </recommendedName>
</protein>
<keyword evidence="3" id="KW-0540">Nuclease</keyword>
<sequence length="65" mass="7638">IELEILTVIKALKKSRIYLLGIFFKIVTDCKAFAMTMRNKNTCLHVTRWALLIDEYQCTIERYPG</sequence>
<dbReference type="GO" id="GO:0003964">
    <property type="term" value="F:RNA-directed DNA polymerase activity"/>
    <property type="evidence" value="ECO:0007669"/>
    <property type="project" value="UniProtKB-KW"/>
</dbReference>
<evidence type="ECO:0000256" key="6">
    <source>
        <dbReference type="ARBA" id="ARBA00022918"/>
    </source>
</evidence>
<keyword evidence="1" id="KW-0808">Transferase</keyword>